<dbReference type="InterPro" id="IPR036291">
    <property type="entry name" value="NAD(P)-bd_dom_sf"/>
</dbReference>
<evidence type="ECO:0000259" key="7">
    <source>
        <dbReference type="Pfam" id="PF13460"/>
    </source>
</evidence>
<keyword evidence="3 6" id="KW-0812">Transmembrane</keyword>
<feature type="domain" description="NAD(P)-binding" evidence="7">
    <location>
        <begin position="17"/>
        <end position="139"/>
    </location>
</feature>
<comment type="subcellular location">
    <subcellularLocation>
        <location evidence="1">Membrane</location>
        <topology evidence="1">Multi-pass membrane protein</topology>
    </subcellularLocation>
</comment>
<protein>
    <submittedName>
        <fullName evidence="8">NAD-dependent epimerase/dehydratase family protein</fullName>
    </submittedName>
</protein>
<dbReference type="SUPFAM" id="SSF51735">
    <property type="entry name" value="NAD(P)-binding Rossmann-fold domains"/>
    <property type="match status" value="1"/>
</dbReference>
<dbReference type="PANTHER" id="PTHR10057:SF0">
    <property type="entry name" value="TRANSLOCATOR PROTEIN"/>
    <property type="match status" value="1"/>
</dbReference>
<feature type="transmembrane region" description="Helical" evidence="6">
    <location>
        <begin position="370"/>
        <end position="392"/>
    </location>
</feature>
<dbReference type="FunFam" id="1.20.1260.100:FF:000001">
    <property type="entry name" value="translocator protein 2"/>
    <property type="match status" value="1"/>
</dbReference>
<dbReference type="CDD" id="cd15904">
    <property type="entry name" value="TSPO_MBR"/>
    <property type="match status" value="1"/>
</dbReference>
<dbReference type="InterPro" id="IPR004307">
    <property type="entry name" value="TspO_MBR"/>
</dbReference>
<evidence type="ECO:0000313" key="8">
    <source>
        <dbReference type="EMBL" id="TNL97646.1"/>
    </source>
</evidence>
<dbReference type="InterPro" id="IPR038330">
    <property type="entry name" value="TspO/MBR-related_sf"/>
</dbReference>
<dbReference type="RefSeq" id="WP_139465609.1">
    <property type="nucleotide sequence ID" value="NZ_VDHJ01000007.1"/>
</dbReference>
<gene>
    <name evidence="8" type="ORF">FHE74_06055</name>
</gene>
<dbReference type="Gene3D" id="3.40.50.720">
    <property type="entry name" value="NAD(P)-binding Rossmann-like Domain"/>
    <property type="match status" value="1"/>
</dbReference>
<evidence type="ECO:0000256" key="1">
    <source>
        <dbReference type="ARBA" id="ARBA00004141"/>
    </source>
</evidence>
<comment type="caution">
    <text evidence="8">The sequence shown here is derived from an EMBL/GenBank/DDBJ whole genome shotgun (WGS) entry which is preliminary data.</text>
</comment>
<keyword evidence="4 6" id="KW-1133">Transmembrane helix</keyword>
<dbReference type="Gene3D" id="1.20.1260.100">
    <property type="entry name" value="TspO/MBR protein"/>
    <property type="match status" value="1"/>
</dbReference>
<evidence type="ECO:0000256" key="3">
    <source>
        <dbReference type="ARBA" id="ARBA00022692"/>
    </source>
</evidence>
<dbReference type="PANTHER" id="PTHR10057">
    <property type="entry name" value="PERIPHERAL-TYPE BENZODIAZEPINE RECEPTOR"/>
    <property type="match status" value="1"/>
</dbReference>
<dbReference type="Pfam" id="PF13460">
    <property type="entry name" value="NAD_binding_10"/>
    <property type="match status" value="1"/>
</dbReference>
<dbReference type="OrthoDB" id="9774199at2"/>
<feature type="transmembrane region" description="Helical" evidence="6">
    <location>
        <begin position="329"/>
        <end position="350"/>
    </location>
</feature>
<dbReference type="Proteomes" id="UP000312032">
    <property type="component" value="Unassembled WGS sequence"/>
</dbReference>
<dbReference type="InterPro" id="IPR016040">
    <property type="entry name" value="NAD(P)-bd_dom"/>
</dbReference>
<evidence type="ECO:0000313" key="9">
    <source>
        <dbReference type="Proteomes" id="UP000312032"/>
    </source>
</evidence>
<name>A0A5C4U404_9CORY</name>
<evidence type="ECO:0000256" key="2">
    <source>
        <dbReference type="ARBA" id="ARBA00007524"/>
    </source>
</evidence>
<keyword evidence="5 6" id="KW-0472">Membrane</keyword>
<sequence>MNEPKREDATRHALVTGATGYIGSKVVSALIEQGWAVRAFSRSRDKAESMPYSERIVPEHDTAHAGEVEVFVGDASSQDDLRHALEDVDVAWYLLHSMGDSEEDFVTAERNMAQRFISAAEDAQISRVVYLGGLHPDDQELSAHLVSRVKVGQVFLESSVPAACLQAGVVIGEGSSSFTMLRHAAERLPGVIGPDWIRNQITPIAVDDAIFYLTRAANLPAELNRTFDIGGPDTLAYSDMLKTYSRVTKLPTHPVVTAPILNQQIAARGLALVTPIDLGLINALMGSLLHHTVVKERDLEGLVGQPEGGNTAFAEAIAKATEHTDTRRWFKVVAGVGSAVAATAVAGSVLTKPDNRWYKRLRKPAFQPPAWVFPEAWSALYLDIAGMSSLVIADHLEKEQTTQARSYATALGANLVLNAGWCGLFFRARRPWLSTAGAGALALSSLDLTRRTWKSSPERGAVLSLYAAWTTFATVLSGAIAAKNEG</sequence>
<keyword evidence="9" id="KW-1185">Reference proteome</keyword>
<proteinExistence type="inferred from homology"/>
<dbReference type="EMBL" id="VDHJ01000007">
    <property type="protein sequence ID" value="TNL97646.1"/>
    <property type="molecule type" value="Genomic_DNA"/>
</dbReference>
<reference evidence="8 9" key="1">
    <citation type="submission" date="2019-06" db="EMBL/GenBank/DDBJ databases">
        <authorList>
            <person name="Li J."/>
        </authorList>
    </citation>
    <scope>NUCLEOTIDE SEQUENCE [LARGE SCALE GENOMIC DNA]</scope>
    <source>
        <strain evidence="8 9">LMG 28165</strain>
    </source>
</reference>
<feature type="transmembrane region" description="Helical" evidence="6">
    <location>
        <begin position="461"/>
        <end position="482"/>
    </location>
</feature>
<evidence type="ECO:0000256" key="4">
    <source>
        <dbReference type="ARBA" id="ARBA00022989"/>
    </source>
</evidence>
<accession>A0A5C4U404</accession>
<dbReference type="GO" id="GO:0033013">
    <property type="term" value="P:tetrapyrrole metabolic process"/>
    <property type="evidence" value="ECO:0007669"/>
    <property type="project" value="UniProtKB-ARBA"/>
</dbReference>
<dbReference type="Pfam" id="PF03073">
    <property type="entry name" value="TspO_MBR"/>
    <property type="match status" value="1"/>
</dbReference>
<organism evidence="8 9">
    <name type="scientific">Corynebacterium tapiri</name>
    <dbReference type="NCBI Taxonomy" id="1448266"/>
    <lineage>
        <taxon>Bacteria</taxon>
        <taxon>Bacillati</taxon>
        <taxon>Actinomycetota</taxon>
        <taxon>Actinomycetes</taxon>
        <taxon>Mycobacteriales</taxon>
        <taxon>Corynebacteriaceae</taxon>
        <taxon>Corynebacterium</taxon>
    </lineage>
</organism>
<evidence type="ECO:0000256" key="6">
    <source>
        <dbReference type="SAM" id="Phobius"/>
    </source>
</evidence>
<comment type="similarity">
    <text evidence="2">Belongs to the TspO/BZRP family.</text>
</comment>
<dbReference type="GO" id="GO:0016020">
    <property type="term" value="C:membrane"/>
    <property type="evidence" value="ECO:0007669"/>
    <property type="project" value="UniProtKB-SubCell"/>
</dbReference>
<dbReference type="AlphaFoldDB" id="A0A5C4U404"/>
<evidence type="ECO:0000256" key="5">
    <source>
        <dbReference type="ARBA" id="ARBA00023136"/>
    </source>
</evidence>